<dbReference type="SUPFAM" id="SSF56784">
    <property type="entry name" value="HAD-like"/>
    <property type="match status" value="1"/>
</dbReference>
<proteinExistence type="predicted"/>
<reference evidence="1" key="1">
    <citation type="submission" date="2020-11" db="EMBL/GenBank/DDBJ databases">
        <authorList>
            <person name="Tran Van P."/>
        </authorList>
    </citation>
    <scope>NUCLEOTIDE SEQUENCE</scope>
</reference>
<organism evidence="1">
    <name type="scientific">Oppiella nova</name>
    <dbReference type="NCBI Taxonomy" id="334625"/>
    <lineage>
        <taxon>Eukaryota</taxon>
        <taxon>Metazoa</taxon>
        <taxon>Ecdysozoa</taxon>
        <taxon>Arthropoda</taxon>
        <taxon>Chelicerata</taxon>
        <taxon>Arachnida</taxon>
        <taxon>Acari</taxon>
        <taxon>Acariformes</taxon>
        <taxon>Sarcoptiformes</taxon>
        <taxon>Oribatida</taxon>
        <taxon>Brachypylina</taxon>
        <taxon>Oppioidea</taxon>
        <taxon>Oppiidae</taxon>
        <taxon>Oppiella</taxon>
    </lineage>
</organism>
<dbReference type="EMBL" id="CAJPVJ010000004">
    <property type="protein sequence ID" value="CAG2156859.1"/>
    <property type="molecule type" value="Genomic_DNA"/>
</dbReference>
<evidence type="ECO:0000313" key="1">
    <source>
        <dbReference type="EMBL" id="CAD7636377.1"/>
    </source>
</evidence>
<name>A0A7R9L7J6_9ACAR</name>
<evidence type="ECO:0000313" key="2">
    <source>
        <dbReference type="Proteomes" id="UP000728032"/>
    </source>
</evidence>
<dbReference type="InterPro" id="IPR036412">
    <property type="entry name" value="HAD-like_sf"/>
</dbReference>
<keyword evidence="2" id="KW-1185">Reference proteome</keyword>
<protein>
    <submittedName>
        <fullName evidence="1">Uncharacterized protein</fullName>
    </submittedName>
</protein>
<dbReference type="AlphaFoldDB" id="A0A7R9L7J6"/>
<accession>A0A7R9L7J6</accession>
<dbReference type="InterPro" id="IPR023214">
    <property type="entry name" value="HAD_sf"/>
</dbReference>
<dbReference type="Proteomes" id="UP000728032">
    <property type="component" value="Unassembled WGS sequence"/>
</dbReference>
<dbReference type="EMBL" id="OC914829">
    <property type="protein sequence ID" value="CAD7636377.1"/>
    <property type="molecule type" value="Genomic_DNA"/>
</dbReference>
<sequence length="78" mass="8767">MGIKELEATTRDIPDYDVLMTQPGDSYNDTTMLGEADHGFLFDAPENVIREFPQFPPIHGYDALKEAIRKASIRDIPA</sequence>
<gene>
    <name evidence="1" type="ORF">ONB1V03_LOCUS143</name>
</gene>
<dbReference type="OrthoDB" id="411915at2759"/>
<dbReference type="Gene3D" id="3.40.50.1000">
    <property type="entry name" value="HAD superfamily/HAD-like"/>
    <property type="match status" value="1"/>
</dbReference>